<proteinExistence type="predicted"/>
<dbReference type="EMBL" id="JBHUOQ010000005">
    <property type="protein sequence ID" value="MFD2831331.1"/>
    <property type="molecule type" value="Genomic_DNA"/>
</dbReference>
<sequence>MTRDFIRTLERELRSLAPSERNEILNEYQSHIDEALNNGESEAEILKELGDPETVAKEILLMEENETEASVPKFTVSNVPEDFNPEDISEIDINGESLKVTIVQSESFDMEFHSHSENGRFEYTVNQNVLEINHKNARDEAGLGSFFKLIKQRGSSQNDRLTIYWPVNLENLMIKTSMGSVSIEGLSAKQFNIRTDMGSIKTDNLIGVRGVFYTNMGSVKVQSGTFDSIQSESNMGSVTLTDVDANAYDLHTDMGKIDASNLNPDSNIKAKTNMGAINAHYRKMPENTRVTTKTNLGKVQNELDYSYSQNADYTAEFHTDMGAIKIKAN</sequence>
<keyword evidence="3" id="KW-1185">Reference proteome</keyword>
<evidence type="ECO:0000313" key="2">
    <source>
        <dbReference type="EMBL" id="MFD2831331.1"/>
    </source>
</evidence>
<evidence type="ECO:0000259" key="1">
    <source>
        <dbReference type="Pfam" id="PF13349"/>
    </source>
</evidence>
<dbReference type="InterPro" id="IPR025164">
    <property type="entry name" value="Toastrack_DUF4097"/>
</dbReference>
<accession>A0ABW5WWY3</accession>
<reference evidence="3" key="1">
    <citation type="journal article" date="2019" name="Int. J. Syst. Evol. Microbiol.">
        <title>The Global Catalogue of Microorganisms (GCM) 10K type strain sequencing project: providing services to taxonomists for standard genome sequencing and annotation.</title>
        <authorList>
            <consortium name="The Broad Institute Genomics Platform"/>
            <consortium name="The Broad Institute Genome Sequencing Center for Infectious Disease"/>
            <person name="Wu L."/>
            <person name="Ma J."/>
        </authorList>
    </citation>
    <scope>NUCLEOTIDE SEQUENCE [LARGE SCALE GENOMIC DNA]</scope>
    <source>
        <strain evidence="3">KCTC 33575</strain>
    </source>
</reference>
<name>A0ABW5WWY3_9STAP</name>
<dbReference type="Proteomes" id="UP001597519">
    <property type="component" value="Unassembled WGS sequence"/>
</dbReference>
<organism evidence="2 3">
    <name type="scientific">Corticicoccus populi</name>
    <dbReference type="NCBI Taxonomy" id="1812821"/>
    <lineage>
        <taxon>Bacteria</taxon>
        <taxon>Bacillati</taxon>
        <taxon>Bacillota</taxon>
        <taxon>Bacilli</taxon>
        <taxon>Bacillales</taxon>
        <taxon>Staphylococcaceae</taxon>
        <taxon>Corticicoccus</taxon>
    </lineage>
</organism>
<dbReference type="RefSeq" id="WP_377775490.1">
    <property type="nucleotide sequence ID" value="NZ_JBHUOQ010000005.1"/>
</dbReference>
<protein>
    <submittedName>
        <fullName evidence="2">DUF4097 family beta strand repeat-containing protein</fullName>
    </submittedName>
</protein>
<dbReference type="Pfam" id="PF13349">
    <property type="entry name" value="DUF4097"/>
    <property type="match status" value="1"/>
</dbReference>
<dbReference type="Pfam" id="PF22564">
    <property type="entry name" value="HAAS"/>
    <property type="match status" value="1"/>
</dbReference>
<gene>
    <name evidence="2" type="ORF">ACFSX4_12725</name>
</gene>
<comment type="caution">
    <text evidence="2">The sequence shown here is derived from an EMBL/GenBank/DDBJ whole genome shotgun (WGS) entry which is preliminary data.</text>
</comment>
<feature type="domain" description="DUF4097" evidence="1">
    <location>
        <begin position="88"/>
        <end position="326"/>
    </location>
</feature>
<evidence type="ECO:0000313" key="3">
    <source>
        <dbReference type="Proteomes" id="UP001597519"/>
    </source>
</evidence>